<dbReference type="PANTHER" id="PTHR32387">
    <property type="entry name" value="WU:FJ29H11"/>
    <property type="match status" value="1"/>
</dbReference>
<feature type="region of interest" description="Disordered" evidence="1">
    <location>
        <begin position="503"/>
        <end position="543"/>
    </location>
</feature>
<dbReference type="GO" id="GO:0005634">
    <property type="term" value="C:nucleus"/>
    <property type="evidence" value="ECO:0007669"/>
    <property type="project" value="TreeGrafter"/>
</dbReference>
<feature type="region of interest" description="Disordered" evidence="1">
    <location>
        <begin position="1"/>
        <end position="41"/>
    </location>
</feature>
<name>A0AAV1WBL7_LUPLU</name>
<protein>
    <recommendedName>
        <fullName evidence="2">Protein NO VEIN C-terminal domain-containing protein</fullName>
    </recommendedName>
</protein>
<dbReference type="SUPFAM" id="SSF55874">
    <property type="entry name" value="ATPase domain of HSP90 chaperone/DNA topoisomerase II/histidine kinase"/>
    <property type="match status" value="1"/>
</dbReference>
<feature type="compositionally biased region" description="Low complexity" evidence="1">
    <location>
        <begin position="99"/>
        <end position="112"/>
    </location>
</feature>
<dbReference type="InterPro" id="IPR036890">
    <property type="entry name" value="HATPase_C_sf"/>
</dbReference>
<dbReference type="GO" id="GO:0048364">
    <property type="term" value="P:root development"/>
    <property type="evidence" value="ECO:0007669"/>
    <property type="project" value="TreeGrafter"/>
</dbReference>
<dbReference type="Gene3D" id="3.30.565.10">
    <property type="entry name" value="Histidine kinase-like ATPase, C-terminal domain"/>
    <property type="match status" value="1"/>
</dbReference>
<feature type="compositionally biased region" description="Pro residues" evidence="1">
    <location>
        <begin position="16"/>
        <end position="31"/>
    </location>
</feature>
<feature type="compositionally biased region" description="Acidic residues" evidence="1">
    <location>
        <begin position="504"/>
        <end position="518"/>
    </location>
</feature>
<evidence type="ECO:0000259" key="2">
    <source>
        <dbReference type="Pfam" id="PF13020"/>
    </source>
</evidence>
<dbReference type="EMBL" id="CAXHTB010000005">
    <property type="protein sequence ID" value="CAL0306413.1"/>
    <property type="molecule type" value="Genomic_DNA"/>
</dbReference>
<evidence type="ECO:0000256" key="1">
    <source>
        <dbReference type="SAM" id="MobiDB-lite"/>
    </source>
</evidence>
<feature type="region of interest" description="Disordered" evidence="1">
    <location>
        <begin position="96"/>
        <end position="119"/>
    </location>
</feature>
<feature type="region of interest" description="Disordered" evidence="1">
    <location>
        <begin position="580"/>
        <end position="636"/>
    </location>
</feature>
<feature type="region of interest" description="Disordered" evidence="1">
    <location>
        <begin position="2615"/>
        <end position="2637"/>
    </location>
</feature>
<gene>
    <name evidence="3" type="ORF">LLUT_LOCUS7473</name>
</gene>
<dbReference type="Proteomes" id="UP001497480">
    <property type="component" value="Unassembled WGS sequence"/>
</dbReference>
<dbReference type="GO" id="GO:0010305">
    <property type="term" value="P:leaf vascular tissue pattern formation"/>
    <property type="evidence" value="ECO:0007669"/>
    <property type="project" value="TreeGrafter"/>
</dbReference>
<dbReference type="GO" id="GO:0009793">
    <property type="term" value="P:embryo development ending in seed dormancy"/>
    <property type="evidence" value="ECO:0007669"/>
    <property type="project" value="TreeGrafter"/>
</dbReference>
<sequence length="2902" mass="327056">MYGHPHNFRPGGGNRPQPPQQPQLPQPPPPGTALQNPINPYFQQTLPFSPQTTNFHIPNTHPLSHWPLQQNPTRFFPNHFPNPVHQLNLTHNPALQFSPHQQLPNPVQNQNPSTPVQLSVQQFPNPVQPQRLPNPVQDQNIRGQLQSALQSTKHVTSGEVRFSAQRLPSSVVQPQSSPQKPKNPVPTQNLPKKVKKVVVEADRAADQAWRELFMARETVSAWKVSQNTLLALQVDSWESLGIKMQQVPSLLRLMIIEGKVYYIMNKDTLSHTLFRANNNEAKTIILNSIIYLFVVWFFSYEKQKLQKAAIILFRVNQFLHCFVGVRKIISLYDLEVEICKSEGVDSFEALGLGPLLQHPLVKHYFSVHSEMTEVFKITSEEIVQLLIELEASRSKDIIRVEEILDFIASKLSVKHKELLGIRIQNVGSHISAIREARKTEESTLEKCVKTSKLKNMKFKKHSISSSQKKQLRERFSAIAQRVESFSSVEKSYCGKHIRFVSSSSEDEDNGYSTDDDQDNIIMENRPDSSSQIGKSSKRVSSCPYPSAVEEMARLKLMGDPRCPNPSAIEEMAELRLMGDQQRDPLANSNSKKRFNGPARKKRKSENVISKSAPSKLRKRDEIVSGTPIGSGNTTELTSNTNEDFSIANDSLQMFAATWKEACWEHKVAEVLERMLEFYDVKPQQRKGIRRMFTSYPFIGLLNAAVSSIKSGMWNSIYDTFQTIGQNELTNSPTKSSEFETIDVGPSMENTPVITKDTSENTKCISAEEVIRKIGTYFDLNNEVHRNCNPLVHDRIMLLRKFCNCESWIAEQFGVKNFSCLGHGDYLLFLEKYVYQFPHELQKLLGSGTCEKSSLQACMSSNQLAALASQALSSLWENETVTKQMISLLLLRQFPSISFEVIGNGTLEDMLDTVGEHKSSVTAKCILFSATMIEKYYLGDSLSNEEKNWSEITTVSSAISQNTRISEAAKTKNAIEVLLKAPMLSDLSKWSHWDLMFAPYLGSLISWLLNDVNAKELLCLVTRDGKVIRIDHSATLDSFLEAAVQGSSFKTAVNLLSLFSLAGGEKHVPLSLLKCHACHAFEVMFRNSLEDIEVSNDRNALQSEEALREMEMLTGISSTKIRSEFSKHIHNISKVVPILSRFVLDCLGYLPAEFHSFASDVLLSGMQSVYKDATSAILCECNNMEQYVMLHEVGLSRGISEWINDYHAFISNDSSDLSSSFSCLKDAKTKKDTSLKHDHKILDSVSEANITASVVASGHKDGYTEIIRTVDKEESNDESIRSCLENSFQHGEDMDAALVIESIRRDEFGLDPNISDNESCMLKKQHARLGRALHCLSQELYSQDSHFILELVQNADDNNYPEKAEPTLTFILRDCGIVVLNNEKGFSVPNMRALCDVGNSTKKGSNAGYIGKKGIGFKSVFRVTDAPEIHSNGFHVKFDISDGQIGFVLPTVVPPCDVGQLSRIASTGTDSCDGNPWNTCIVLPFRSRLLEGTVMNSIMTLFSDLHPSLLLFLHRLKCIKLRNLLNDTFVIMKKEILGDGIVKVSHGKEKMTWFVVSQKLKTNSIRFDVRTTEISLAFTLQESDNGYSPSLDQQPVFAFLPLRTYGLKFILQGDFVLPSSREEVDGDSPWNQWLLSEYPNLFVRAVREFCKLPCFRSEPGKGLSAFMSFVPLVGEVHGFFSSLPRLIISKLRKMNCLLVEGDNNGWAPPCKVLRGWTEEVRTFLPENILLEHLGLRYLDKNIVLSDTLARALGIEEFGPNILVQVLSSLCHTKNGLISMGMSWLVSCLNTLYVTMFNSSGTMSNNFEIREDILKNLKKTPFIPLSNGTYSSVDEGTIWLQCNNLNSGFDGEHKIETFPNICAKLRTVSPSLFSASSDTSSLHMTYLDNVIRLLQSVGVQQLSVHDVVKLHILPALSDKNIGNKNNELMIEYICFVMLHLKSSCSDCLIEKEHIISELRCKSLLLTDCGYKCPSEVPIHFCSGYGSPVNAKKLADVLNMRWHELDISYLKHPVNELLSSAPEKWREFFETIGITDFAQMVQVDKSVADVSDATFKQMMWDRGLISSESIVKDWESPEIMQLVSLLSKSGNEEHCKYLLEVLDTLWDTCYSDKITGYFHSKSVGDGYAFKTTFICSICDIRWVVSTMDDELHYPKDLFYDCEAVRTILGAFAPYAIPKVKSERLVDNLGFKTRVTLRDILDILKVWRKSSKTSFKASITQMSKLYSFVWNEMTTSKQKTMEDLMSGPFIFIPYSSVSSHDDVVCGTFLSPDEVHWHDSIGSVQKMNEFDPQCIPVNKSLCNIYPGLHGFFVDECGVQEAPALRSYIQILLQLSSVTLPSQAADKIFQVFLKWAEGLKSGLLSVEDIIYLKECLTKLEFTVLPTLQDKWVSLHPSFGLVCWCDDKKLKKEFKHSDNLDFLYFGELTEDYEEMVQEKISFIMKNLGIPAISELITREAIYYGVADCSLKQSLVNWILPYAQRYIHKHHNHRYFQLKQSGFDILDRLKVIVVQQLFYRNVIKSCGSISKKRVECSCLLQENILYTIQESDCHSLFMELSRLLLNGTSNLHLANFLHMLTTMAESGSSKEQIEFFLLNSQKMPKLPDEESVWELSSVPSPVETDESLPLDHIPPTNEQILPRRKAGGYSNWPPADWKTAPDFNYARAQGFKTHASQASNYSEVEKDDNSEIFIAPSVGAEQGSIAVDWAISDAPASSSVALVLHEDNNLEDQPSHDFELTTFNLPAGSDLSLGEALDESQDKAHLSSSVFRTHGQLQTGTFNAAQAQATGRLGEYLACEYFVGKVGKPSVKWVNEVNETGLPYDIVVEKETNTEFIEVKATRSPRKDWFNISLREWQFAIEKGQSFSIAFVSIMGNNVAKVTIFKDPVKLCQLGELQLAVMMPRQQQIQ</sequence>
<feature type="compositionally biased region" description="Low complexity" evidence="1">
    <location>
        <begin position="168"/>
        <end position="186"/>
    </location>
</feature>
<reference evidence="3 4" key="1">
    <citation type="submission" date="2024-03" db="EMBL/GenBank/DDBJ databases">
        <authorList>
            <person name="Martinez-Hernandez J."/>
        </authorList>
    </citation>
    <scope>NUCLEOTIDE SEQUENCE [LARGE SCALE GENOMIC DNA]</scope>
</reference>
<dbReference type="InterPro" id="IPR052957">
    <property type="entry name" value="Auxin_embryo_med"/>
</dbReference>
<feature type="region of interest" description="Disordered" evidence="1">
    <location>
        <begin position="167"/>
        <end position="190"/>
    </location>
</feature>
<feature type="compositionally biased region" description="Polar residues" evidence="1">
    <location>
        <begin position="627"/>
        <end position="636"/>
    </location>
</feature>
<organism evidence="3 4">
    <name type="scientific">Lupinus luteus</name>
    <name type="common">European yellow lupine</name>
    <dbReference type="NCBI Taxonomy" id="3873"/>
    <lineage>
        <taxon>Eukaryota</taxon>
        <taxon>Viridiplantae</taxon>
        <taxon>Streptophyta</taxon>
        <taxon>Embryophyta</taxon>
        <taxon>Tracheophyta</taxon>
        <taxon>Spermatophyta</taxon>
        <taxon>Magnoliopsida</taxon>
        <taxon>eudicotyledons</taxon>
        <taxon>Gunneridae</taxon>
        <taxon>Pentapetalae</taxon>
        <taxon>rosids</taxon>
        <taxon>fabids</taxon>
        <taxon>Fabales</taxon>
        <taxon>Fabaceae</taxon>
        <taxon>Papilionoideae</taxon>
        <taxon>50 kb inversion clade</taxon>
        <taxon>genistoids sensu lato</taxon>
        <taxon>core genistoids</taxon>
        <taxon>Genisteae</taxon>
        <taxon>Lupinus</taxon>
    </lineage>
</organism>
<feature type="compositionally biased region" description="Basic residues" evidence="1">
    <location>
        <begin position="590"/>
        <end position="603"/>
    </location>
</feature>
<evidence type="ECO:0000313" key="3">
    <source>
        <dbReference type="EMBL" id="CAL0306413.1"/>
    </source>
</evidence>
<evidence type="ECO:0000313" key="4">
    <source>
        <dbReference type="Proteomes" id="UP001497480"/>
    </source>
</evidence>
<keyword evidence="4" id="KW-1185">Reference proteome</keyword>
<dbReference type="Pfam" id="PF13020">
    <property type="entry name" value="NOV_C"/>
    <property type="match status" value="1"/>
</dbReference>
<feature type="domain" description="Protein NO VEIN C-terminal" evidence="2">
    <location>
        <begin position="2786"/>
        <end position="2874"/>
    </location>
</feature>
<dbReference type="NCBIfam" id="NF047352">
    <property type="entry name" value="P_loop_sacsin"/>
    <property type="match status" value="1"/>
</dbReference>
<accession>A0AAV1WBL7</accession>
<comment type="caution">
    <text evidence="3">The sequence shown here is derived from an EMBL/GenBank/DDBJ whole genome shotgun (WGS) entry which is preliminary data.</text>
</comment>
<dbReference type="InterPro" id="IPR024975">
    <property type="entry name" value="NOV_C"/>
</dbReference>
<dbReference type="PANTHER" id="PTHR32387:SF0">
    <property type="entry name" value="PROTEIN NO VEIN"/>
    <property type="match status" value="1"/>
</dbReference>
<proteinExistence type="predicted"/>